<protein>
    <submittedName>
        <fullName evidence="1">Alpha/beta hydrolase</fullName>
    </submittedName>
</protein>
<dbReference type="InterPro" id="IPR029058">
    <property type="entry name" value="AB_hydrolase_fold"/>
</dbReference>
<dbReference type="GO" id="GO:0016787">
    <property type="term" value="F:hydrolase activity"/>
    <property type="evidence" value="ECO:0007669"/>
    <property type="project" value="UniProtKB-KW"/>
</dbReference>
<evidence type="ECO:0000313" key="2">
    <source>
        <dbReference type="Proteomes" id="UP000231912"/>
    </source>
</evidence>
<name>A0A2M9ZBK7_9LEPT</name>
<gene>
    <name evidence="1" type="ORF">CH371_12620</name>
</gene>
<sequence>MIRYAAKGLSFLLKYAELIDSPSGVFQEGKIQTEDGKTFRSKLLFSGPNSPTVYIQHGMSARGIDDPRILTLATHIKNSGANVFLPELPEIQGLRVSTETVPNIRWLFRSIADRVGGPISFLSASFSAGMGMVALSGPEEQHLLKACLLVGGYSDFSHTLPFTLSNYESDPYAVHVLLYNFIGKMRPGLKGLEEFYFETALDNGLHRSGSEEKGPFLWEGLGTEERDFVSRVRTDSDFRKDLAIGILENLPPNFILHNSPSNFLEAWNSPLALLHGFDDPVISPDESENLYSSLLSLGRGETVLLKSKLITHGDHLPFYTQLGEIPKLAGLWGFFLKKTGL</sequence>
<dbReference type="RefSeq" id="WP_100759181.1">
    <property type="nucleotide sequence ID" value="NZ_NPDT01000004.1"/>
</dbReference>
<dbReference type="Proteomes" id="UP000231912">
    <property type="component" value="Unassembled WGS sequence"/>
</dbReference>
<organism evidence="1 2">
    <name type="scientific">Leptospira wolffii</name>
    <dbReference type="NCBI Taxonomy" id="409998"/>
    <lineage>
        <taxon>Bacteria</taxon>
        <taxon>Pseudomonadati</taxon>
        <taxon>Spirochaetota</taxon>
        <taxon>Spirochaetia</taxon>
        <taxon>Leptospirales</taxon>
        <taxon>Leptospiraceae</taxon>
        <taxon>Leptospira</taxon>
    </lineage>
</organism>
<dbReference type="AlphaFoldDB" id="A0A2M9ZBK7"/>
<accession>A0A2M9ZBK7</accession>
<comment type="caution">
    <text evidence="1">The sequence shown here is derived from an EMBL/GenBank/DDBJ whole genome shotgun (WGS) entry which is preliminary data.</text>
</comment>
<dbReference type="Gene3D" id="3.40.50.1820">
    <property type="entry name" value="alpha/beta hydrolase"/>
    <property type="match status" value="1"/>
</dbReference>
<keyword evidence="1" id="KW-0378">Hydrolase</keyword>
<reference evidence="1 2" key="1">
    <citation type="submission" date="2017-07" db="EMBL/GenBank/DDBJ databases">
        <title>Leptospira spp. isolated from tropical soils.</title>
        <authorList>
            <person name="Thibeaux R."/>
            <person name="Iraola G."/>
            <person name="Ferres I."/>
            <person name="Bierque E."/>
            <person name="Girault D."/>
            <person name="Soupe-Gilbert M.-E."/>
            <person name="Picardeau M."/>
            <person name="Goarant C."/>
        </authorList>
    </citation>
    <scope>NUCLEOTIDE SEQUENCE [LARGE SCALE GENOMIC DNA]</scope>
    <source>
        <strain evidence="1 2">FH2-C-A2</strain>
    </source>
</reference>
<dbReference type="EMBL" id="NPDT01000004">
    <property type="protein sequence ID" value="PJZ65752.1"/>
    <property type="molecule type" value="Genomic_DNA"/>
</dbReference>
<proteinExistence type="predicted"/>
<evidence type="ECO:0000313" key="1">
    <source>
        <dbReference type="EMBL" id="PJZ65752.1"/>
    </source>
</evidence>
<dbReference type="SUPFAM" id="SSF53474">
    <property type="entry name" value="alpha/beta-Hydrolases"/>
    <property type="match status" value="1"/>
</dbReference>